<evidence type="ECO:0000313" key="10">
    <source>
        <dbReference type="WBParaSite" id="MBELARI_LOCUS20131"/>
    </source>
</evidence>
<dbReference type="InterPro" id="IPR023271">
    <property type="entry name" value="Aquaporin-like"/>
</dbReference>
<protein>
    <submittedName>
        <fullName evidence="10">Uncharacterized protein</fullName>
    </submittedName>
</protein>
<keyword evidence="4 8" id="KW-0812">Transmembrane</keyword>
<reference evidence="10" key="1">
    <citation type="submission" date="2024-02" db="UniProtKB">
        <authorList>
            <consortium name="WormBaseParasite"/>
        </authorList>
    </citation>
    <scope>IDENTIFICATION</scope>
</reference>
<accession>A0AAF3F0U2</accession>
<dbReference type="GO" id="GO:0016323">
    <property type="term" value="C:basolateral plasma membrane"/>
    <property type="evidence" value="ECO:0007669"/>
    <property type="project" value="TreeGrafter"/>
</dbReference>
<dbReference type="PANTHER" id="PTHR43829">
    <property type="entry name" value="AQUAPORIN OR AQUAGLYCEROPORIN RELATED"/>
    <property type="match status" value="1"/>
</dbReference>
<organism evidence="9 10">
    <name type="scientific">Mesorhabditis belari</name>
    <dbReference type="NCBI Taxonomy" id="2138241"/>
    <lineage>
        <taxon>Eukaryota</taxon>
        <taxon>Metazoa</taxon>
        <taxon>Ecdysozoa</taxon>
        <taxon>Nematoda</taxon>
        <taxon>Chromadorea</taxon>
        <taxon>Rhabditida</taxon>
        <taxon>Rhabditina</taxon>
        <taxon>Rhabditomorpha</taxon>
        <taxon>Rhabditoidea</taxon>
        <taxon>Rhabditidae</taxon>
        <taxon>Mesorhabditinae</taxon>
        <taxon>Mesorhabditis</taxon>
    </lineage>
</organism>
<dbReference type="PANTHER" id="PTHR43829:SF9">
    <property type="entry name" value="AQUAPORIN-9"/>
    <property type="match status" value="1"/>
</dbReference>
<dbReference type="WBParaSite" id="MBELARI_LOCUS20131">
    <property type="protein sequence ID" value="MBELARI_LOCUS20131"/>
    <property type="gene ID" value="MBELARI_LOCUS20131"/>
</dbReference>
<evidence type="ECO:0000256" key="6">
    <source>
        <dbReference type="ARBA" id="ARBA00023136"/>
    </source>
</evidence>
<dbReference type="SUPFAM" id="SSF81338">
    <property type="entry name" value="Aquaporin-like"/>
    <property type="match status" value="1"/>
</dbReference>
<keyword evidence="9" id="KW-1185">Reference proteome</keyword>
<dbReference type="Pfam" id="PF00230">
    <property type="entry name" value="MIP"/>
    <property type="match status" value="1"/>
</dbReference>
<proteinExistence type="inferred from homology"/>
<evidence type="ECO:0000313" key="9">
    <source>
        <dbReference type="Proteomes" id="UP000887575"/>
    </source>
</evidence>
<keyword evidence="5 8" id="KW-1133">Transmembrane helix</keyword>
<keyword evidence="6 8" id="KW-0472">Membrane</keyword>
<evidence type="ECO:0000256" key="8">
    <source>
        <dbReference type="SAM" id="Phobius"/>
    </source>
</evidence>
<name>A0AAF3F0U2_9BILA</name>
<dbReference type="InterPro" id="IPR050363">
    <property type="entry name" value="MIP/Aquaporin"/>
</dbReference>
<sequence>MNTGYAINPARDLGPRLFLWTVGYGEDLFKSLNHWYWLIPVLGPLIGAMLGGWLYKGFQLLSVEDERPKVESKIDENTKKIETEEKYWA</sequence>
<comment type="function">
    <text evidence="7">Aquaglyceroporin that may modulate the water content and osmolytes during anhydrobiosis.</text>
</comment>
<comment type="subcellular location">
    <subcellularLocation>
        <location evidence="1">Membrane</location>
        <topology evidence="1">Multi-pass membrane protein</topology>
    </subcellularLocation>
</comment>
<dbReference type="AlphaFoldDB" id="A0AAF3F0U2"/>
<feature type="transmembrane region" description="Helical" evidence="8">
    <location>
        <begin position="35"/>
        <end position="55"/>
    </location>
</feature>
<evidence type="ECO:0000256" key="4">
    <source>
        <dbReference type="ARBA" id="ARBA00022692"/>
    </source>
</evidence>
<dbReference type="GO" id="GO:0015254">
    <property type="term" value="F:glycerol channel activity"/>
    <property type="evidence" value="ECO:0007669"/>
    <property type="project" value="TreeGrafter"/>
</dbReference>
<keyword evidence="3" id="KW-0813">Transport</keyword>
<evidence type="ECO:0000256" key="1">
    <source>
        <dbReference type="ARBA" id="ARBA00004141"/>
    </source>
</evidence>
<dbReference type="Proteomes" id="UP000887575">
    <property type="component" value="Unassembled WGS sequence"/>
</dbReference>
<evidence type="ECO:0000256" key="5">
    <source>
        <dbReference type="ARBA" id="ARBA00022989"/>
    </source>
</evidence>
<evidence type="ECO:0000256" key="2">
    <source>
        <dbReference type="ARBA" id="ARBA00006175"/>
    </source>
</evidence>
<evidence type="ECO:0000256" key="7">
    <source>
        <dbReference type="ARBA" id="ARBA00045280"/>
    </source>
</evidence>
<dbReference type="InterPro" id="IPR000425">
    <property type="entry name" value="MIP"/>
</dbReference>
<evidence type="ECO:0000256" key="3">
    <source>
        <dbReference type="ARBA" id="ARBA00022448"/>
    </source>
</evidence>
<dbReference type="GO" id="GO:0015250">
    <property type="term" value="F:water channel activity"/>
    <property type="evidence" value="ECO:0007669"/>
    <property type="project" value="TreeGrafter"/>
</dbReference>
<comment type="similarity">
    <text evidence="2">Belongs to the MIP/aquaporin (TC 1.A.8) family.</text>
</comment>
<dbReference type="Gene3D" id="1.20.1080.10">
    <property type="entry name" value="Glycerol uptake facilitator protein"/>
    <property type="match status" value="1"/>
</dbReference>